<evidence type="ECO:0000256" key="1">
    <source>
        <dbReference type="SAM" id="MobiDB-lite"/>
    </source>
</evidence>
<name>A0A9D4RX08_DREPO</name>
<keyword evidence="4" id="KW-1185">Reference proteome</keyword>
<sequence length="55" mass="5777">MPGFGFVDFGIWTCTISVCIPLMAAAALTTTEPVPPGPGPLDKCSNSTTHRMKPL</sequence>
<dbReference type="Proteomes" id="UP000828390">
    <property type="component" value="Unassembled WGS sequence"/>
</dbReference>
<evidence type="ECO:0000256" key="2">
    <source>
        <dbReference type="SAM" id="SignalP"/>
    </source>
</evidence>
<feature type="chain" id="PRO_5038736931" evidence="2">
    <location>
        <begin position="27"/>
        <end position="55"/>
    </location>
</feature>
<accession>A0A9D4RX08</accession>
<protein>
    <submittedName>
        <fullName evidence="3">Uncharacterized protein</fullName>
    </submittedName>
</protein>
<reference evidence="3" key="2">
    <citation type="submission" date="2020-11" db="EMBL/GenBank/DDBJ databases">
        <authorList>
            <person name="McCartney M.A."/>
            <person name="Auch B."/>
            <person name="Kono T."/>
            <person name="Mallez S."/>
            <person name="Becker A."/>
            <person name="Gohl D.M."/>
            <person name="Silverstein K.A.T."/>
            <person name="Koren S."/>
            <person name="Bechman K.B."/>
            <person name="Herman A."/>
            <person name="Abrahante J.E."/>
            <person name="Garbe J."/>
        </authorList>
    </citation>
    <scope>NUCLEOTIDE SEQUENCE</scope>
    <source>
        <strain evidence="3">Duluth1</strain>
        <tissue evidence="3">Whole animal</tissue>
    </source>
</reference>
<gene>
    <name evidence="3" type="ORF">DPMN_005896</name>
</gene>
<dbReference type="EMBL" id="JAIWYP010000001">
    <property type="protein sequence ID" value="KAH3881968.1"/>
    <property type="molecule type" value="Genomic_DNA"/>
</dbReference>
<comment type="caution">
    <text evidence="3">The sequence shown here is derived from an EMBL/GenBank/DDBJ whole genome shotgun (WGS) entry which is preliminary data.</text>
</comment>
<keyword evidence="2" id="KW-0732">Signal</keyword>
<organism evidence="3 4">
    <name type="scientific">Dreissena polymorpha</name>
    <name type="common">Zebra mussel</name>
    <name type="synonym">Mytilus polymorpha</name>
    <dbReference type="NCBI Taxonomy" id="45954"/>
    <lineage>
        <taxon>Eukaryota</taxon>
        <taxon>Metazoa</taxon>
        <taxon>Spiralia</taxon>
        <taxon>Lophotrochozoa</taxon>
        <taxon>Mollusca</taxon>
        <taxon>Bivalvia</taxon>
        <taxon>Autobranchia</taxon>
        <taxon>Heteroconchia</taxon>
        <taxon>Euheterodonta</taxon>
        <taxon>Imparidentia</taxon>
        <taxon>Neoheterodontei</taxon>
        <taxon>Myida</taxon>
        <taxon>Dreissenoidea</taxon>
        <taxon>Dreissenidae</taxon>
        <taxon>Dreissena</taxon>
    </lineage>
</organism>
<feature type="region of interest" description="Disordered" evidence="1">
    <location>
        <begin position="30"/>
        <end position="55"/>
    </location>
</feature>
<evidence type="ECO:0000313" key="4">
    <source>
        <dbReference type="Proteomes" id="UP000828390"/>
    </source>
</evidence>
<feature type="signal peptide" evidence="2">
    <location>
        <begin position="1"/>
        <end position="26"/>
    </location>
</feature>
<reference evidence="3" key="1">
    <citation type="journal article" date="2019" name="bioRxiv">
        <title>The Genome of the Zebra Mussel, Dreissena polymorpha: A Resource for Invasive Species Research.</title>
        <authorList>
            <person name="McCartney M.A."/>
            <person name="Auch B."/>
            <person name="Kono T."/>
            <person name="Mallez S."/>
            <person name="Zhang Y."/>
            <person name="Obille A."/>
            <person name="Becker A."/>
            <person name="Abrahante J.E."/>
            <person name="Garbe J."/>
            <person name="Badalamenti J.P."/>
            <person name="Herman A."/>
            <person name="Mangelson H."/>
            <person name="Liachko I."/>
            <person name="Sullivan S."/>
            <person name="Sone E.D."/>
            <person name="Koren S."/>
            <person name="Silverstein K.A.T."/>
            <person name="Beckman K.B."/>
            <person name="Gohl D.M."/>
        </authorList>
    </citation>
    <scope>NUCLEOTIDE SEQUENCE</scope>
    <source>
        <strain evidence="3">Duluth1</strain>
        <tissue evidence="3">Whole animal</tissue>
    </source>
</reference>
<evidence type="ECO:0000313" key="3">
    <source>
        <dbReference type="EMBL" id="KAH3881968.1"/>
    </source>
</evidence>
<dbReference type="AlphaFoldDB" id="A0A9D4RX08"/>
<proteinExistence type="predicted"/>